<dbReference type="SUPFAM" id="SSF54373">
    <property type="entry name" value="FAD-linked reductases, C-terminal domain"/>
    <property type="match status" value="1"/>
</dbReference>
<sequence>MHDFIVVGSGPAGSCLARRLADSKGTPKVLLLEAGPPVDGTNANILAERWTSFMQYPDNNWGYDTVPQKHADNRTINYSRGKGLGGSTSINMCAWTVGPQDDYDEWANLVGDSSFSWGNAVRLRKKHESVDSNLSESHRKYARPDMSVHGTDGPVRIEYAKVLEAPMTAQLDAAKHVGLGVNLDINSGNPLGLASCPATSRSGRRITSAEAFLTNVPSNLTIITNAQVTKVIFEGARATGVLAGGWEYLASKEVILSAGAVDTPKILLLSGVGPKNDLAELGIPCVHNLSGVGNSLEDHYFTSAMWEEKENLRGWNTFYGDSAKVKAGYEQFAKDGTGPLSIFFATTAIGFFKADEVLDSQEFADLPKQAQEHIKRPTVPLWEMSCWIPPFSPLADPKLSYLTVAFFLHCPQSRGTIKLASADPEDAPLVDPNFFSHPFDRRCAIAATRRVLDFVGTPKMSENIKQPFLVPGRTDEEILSFWQQYGISTWHPSCTVKMGKADDPDACLDTDFRVRGLQNLRVADMSATPFLPNCHTQACAYFIGECAAEKIIAEHKLDA</sequence>
<evidence type="ECO:0000256" key="3">
    <source>
        <dbReference type="PIRSR" id="PIRSR000137-2"/>
    </source>
</evidence>
<dbReference type="GO" id="GO:0050660">
    <property type="term" value="F:flavin adenine dinucleotide binding"/>
    <property type="evidence" value="ECO:0007669"/>
    <property type="project" value="InterPro"/>
</dbReference>
<proteinExistence type="inferred from homology"/>
<dbReference type="PROSITE" id="PS00623">
    <property type="entry name" value="GMC_OXRED_1"/>
    <property type="match status" value="1"/>
</dbReference>
<organism evidence="7 8">
    <name type="scientific">Baudoinia panamericana (strain UAMH 10762)</name>
    <name type="common">Angels' share fungus</name>
    <name type="synonym">Baudoinia compniacensis (strain UAMH 10762)</name>
    <dbReference type="NCBI Taxonomy" id="717646"/>
    <lineage>
        <taxon>Eukaryota</taxon>
        <taxon>Fungi</taxon>
        <taxon>Dikarya</taxon>
        <taxon>Ascomycota</taxon>
        <taxon>Pezizomycotina</taxon>
        <taxon>Dothideomycetes</taxon>
        <taxon>Dothideomycetidae</taxon>
        <taxon>Mycosphaerellales</taxon>
        <taxon>Teratosphaeriaceae</taxon>
        <taxon>Baudoinia</taxon>
    </lineage>
</organism>
<comment type="similarity">
    <text evidence="1 4">Belongs to the GMC oxidoreductase family.</text>
</comment>
<dbReference type="PANTHER" id="PTHR11552">
    <property type="entry name" value="GLUCOSE-METHANOL-CHOLINE GMC OXIDOREDUCTASE"/>
    <property type="match status" value="1"/>
</dbReference>
<evidence type="ECO:0000313" key="8">
    <source>
        <dbReference type="Proteomes" id="UP000011761"/>
    </source>
</evidence>
<dbReference type="PROSITE" id="PS00624">
    <property type="entry name" value="GMC_OXRED_2"/>
    <property type="match status" value="1"/>
</dbReference>
<dbReference type="InterPro" id="IPR012132">
    <property type="entry name" value="GMC_OxRdtase"/>
</dbReference>
<feature type="domain" description="Glucose-methanol-choline oxidoreductase N-terminal" evidence="6">
    <location>
        <begin position="259"/>
        <end position="273"/>
    </location>
</feature>
<reference evidence="7 8" key="1">
    <citation type="journal article" date="2012" name="PLoS Pathog.">
        <title>Diverse lifestyles and strategies of plant pathogenesis encoded in the genomes of eighteen Dothideomycetes fungi.</title>
        <authorList>
            <person name="Ohm R.A."/>
            <person name="Feau N."/>
            <person name="Henrissat B."/>
            <person name="Schoch C.L."/>
            <person name="Horwitz B.A."/>
            <person name="Barry K.W."/>
            <person name="Condon B.J."/>
            <person name="Copeland A.C."/>
            <person name="Dhillon B."/>
            <person name="Glaser F."/>
            <person name="Hesse C.N."/>
            <person name="Kosti I."/>
            <person name="LaButti K."/>
            <person name="Lindquist E.A."/>
            <person name="Lucas S."/>
            <person name="Salamov A.A."/>
            <person name="Bradshaw R.E."/>
            <person name="Ciuffetti L."/>
            <person name="Hamelin R.C."/>
            <person name="Kema G.H.J."/>
            <person name="Lawrence C."/>
            <person name="Scott J.A."/>
            <person name="Spatafora J.W."/>
            <person name="Turgeon B.G."/>
            <person name="de Wit P.J.G.M."/>
            <person name="Zhong S."/>
            <person name="Goodwin S.B."/>
            <person name="Grigoriev I.V."/>
        </authorList>
    </citation>
    <scope>NUCLEOTIDE SEQUENCE [LARGE SCALE GENOMIC DNA]</scope>
    <source>
        <strain evidence="7 8">UAMH 10762</strain>
    </source>
</reference>
<feature type="active site" description="Proton donor" evidence="2">
    <location>
        <position position="491"/>
    </location>
</feature>
<dbReference type="SUPFAM" id="SSF51905">
    <property type="entry name" value="FAD/NAD(P)-binding domain"/>
    <property type="match status" value="1"/>
</dbReference>
<evidence type="ECO:0000259" key="6">
    <source>
        <dbReference type="PROSITE" id="PS00624"/>
    </source>
</evidence>
<dbReference type="RefSeq" id="XP_007677721.1">
    <property type="nucleotide sequence ID" value="XM_007679531.1"/>
</dbReference>
<dbReference type="Pfam" id="PF05199">
    <property type="entry name" value="GMC_oxred_C"/>
    <property type="match status" value="1"/>
</dbReference>
<feature type="domain" description="Glucose-methanol-choline oxidoreductase N-terminal" evidence="5">
    <location>
        <begin position="81"/>
        <end position="104"/>
    </location>
</feature>
<dbReference type="InterPro" id="IPR000172">
    <property type="entry name" value="GMC_OxRdtase_N"/>
</dbReference>
<evidence type="ECO:0000256" key="4">
    <source>
        <dbReference type="RuleBase" id="RU003968"/>
    </source>
</evidence>
<dbReference type="Proteomes" id="UP000011761">
    <property type="component" value="Unassembled WGS sequence"/>
</dbReference>
<dbReference type="eggNOG" id="KOG1238">
    <property type="taxonomic scope" value="Eukaryota"/>
</dbReference>
<keyword evidence="8" id="KW-1185">Reference proteome</keyword>
<protein>
    <recommendedName>
        <fullName evidence="5 6">Glucose-methanol-choline oxidoreductase N-terminal domain-containing protein</fullName>
    </recommendedName>
</protein>
<dbReference type="Pfam" id="PF00732">
    <property type="entry name" value="GMC_oxred_N"/>
    <property type="match status" value="1"/>
</dbReference>
<feature type="binding site" evidence="3">
    <location>
        <position position="228"/>
    </location>
    <ligand>
        <name>FAD</name>
        <dbReference type="ChEBI" id="CHEBI:57692"/>
    </ligand>
</feature>
<dbReference type="GO" id="GO:0016614">
    <property type="term" value="F:oxidoreductase activity, acting on CH-OH group of donors"/>
    <property type="evidence" value="ECO:0007669"/>
    <property type="project" value="InterPro"/>
</dbReference>
<evidence type="ECO:0000256" key="1">
    <source>
        <dbReference type="ARBA" id="ARBA00010790"/>
    </source>
</evidence>
<dbReference type="HOGENOM" id="CLU_002865_6_3_1"/>
<evidence type="ECO:0000256" key="2">
    <source>
        <dbReference type="PIRSR" id="PIRSR000137-1"/>
    </source>
</evidence>
<dbReference type="EMBL" id="KB445557">
    <property type="protein sequence ID" value="EMC95107.1"/>
    <property type="molecule type" value="Genomic_DNA"/>
</dbReference>
<name>M2LLF5_BAUPA</name>
<evidence type="ECO:0000259" key="5">
    <source>
        <dbReference type="PROSITE" id="PS00623"/>
    </source>
</evidence>
<dbReference type="AlphaFoldDB" id="M2LLF5"/>
<gene>
    <name evidence="7" type="ORF">BAUCODRAFT_525959</name>
</gene>
<dbReference type="InterPro" id="IPR007867">
    <property type="entry name" value="GMC_OxRtase_C"/>
</dbReference>
<feature type="binding site" evidence="3">
    <location>
        <begin position="490"/>
        <end position="491"/>
    </location>
    <ligand>
        <name>FAD</name>
        <dbReference type="ChEBI" id="CHEBI:57692"/>
    </ligand>
</feature>
<dbReference type="KEGG" id="bcom:BAUCODRAFT_525959"/>
<accession>M2LLF5</accession>
<dbReference type="Gene3D" id="3.30.560.10">
    <property type="entry name" value="Glucose Oxidase, domain 3"/>
    <property type="match status" value="1"/>
</dbReference>
<dbReference type="OMA" id="KRWTTFM"/>
<dbReference type="OrthoDB" id="269227at2759"/>
<dbReference type="GeneID" id="19115174"/>
<comment type="cofactor">
    <cofactor evidence="3">
        <name>FAD</name>
        <dbReference type="ChEBI" id="CHEBI:57692"/>
    </cofactor>
</comment>
<dbReference type="PIRSF" id="PIRSF000137">
    <property type="entry name" value="Alcohol_oxidase"/>
    <property type="match status" value="1"/>
</dbReference>
<dbReference type="PANTHER" id="PTHR11552:SF134">
    <property type="entry name" value="GLUCOSE-METHANOL-CHOLINE OXIDOREDUCTASE N-TERMINAL DOMAIN-CONTAINING PROTEIN"/>
    <property type="match status" value="1"/>
</dbReference>
<evidence type="ECO:0000313" key="7">
    <source>
        <dbReference type="EMBL" id="EMC95107.1"/>
    </source>
</evidence>
<keyword evidence="4" id="KW-0285">Flavoprotein</keyword>
<feature type="active site" description="Proton acceptor" evidence="2">
    <location>
        <position position="535"/>
    </location>
</feature>
<dbReference type="InterPro" id="IPR036188">
    <property type="entry name" value="FAD/NAD-bd_sf"/>
</dbReference>
<dbReference type="Gene3D" id="3.50.50.60">
    <property type="entry name" value="FAD/NAD(P)-binding domain"/>
    <property type="match status" value="1"/>
</dbReference>
<keyword evidence="3 4" id="KW-0274">FAD</keyword>